<gene>
    <name evidence="1" type="ORF">OWV82_011220</name>
</gene>
<protein>
    <submittedName>
        <fullName evidence="1">Zinc finger protein</fullName>
    </submittedName>
</protein>
<sequence length="124" mass="13721">MALQALNSPTTATHQHHPFSYEDTWTKRKRSKRPRSESPVPTEEEYMALCLIMLARGNTSAAETASPPPEQHQEIPEPPSLKLSYKCSVCNKAFPSYQALGGHKASHRKNAAETAATASRQLHP</sequence>
<reference evidence="1 2" key="1">
    <citation type="journal article" date="2023" name="Science">
        <title>Complex scaffold remodeling in plant triterpene biosynthesis.</title>
        <authorList>
            <person name="De La Pena R."/>
            <person name="Hodgson H."/>
            <person name="Liu J.C."/>
            <person name="Stephenson M.J."/>
            <person name="Martin A.C."/>
            <person name="Owen C."/>
            <person name="Harkess A."/>
            <person name="Leebens-Mack J."/>
            <person name="Jimenez L.E."/>
            <person name="Osbourn A."/>
            <person name="Sattely E.S."/>
        </authorList>
    </citation>
    <scope>NUCLEOTIDE SEQUENCE [LARGE SCALE GENOMIC DNA]</scope>
    <source>
        <strain evidence="2">cv. JPN11</strain>
        <tissue evidence="1">Leaf</tissue>
    </source>
</reference>
<dbReference type="Proteomes" id="UP001164539">
    <property type="component" value="Chromosome 6"/>
</dbReference>
<proteinExistence type="predicted"/>
<keyword evidence="2" id="KW-1185">Reference proteome</keyword>
<comment type="caution">
    <text evidence="1">The sequence shown here is derived from an EMBL/GenBank/DDBJ whole genome shotgun (WGS) entry which is preliminary data.</text>
</comment>
<accession>A0ACC1XYE1</accession>
<organism evidence="1 2">
    <name type="scientific">Melia azedarach</name>
    <name type="common">Chinaberry tree</name>
    <dbReference type="NCBI Taxonomy" id="155640"/>
    <lineage>
        <taxon>Eukaryota</taxon>
        <taxon>Viridiplantae</taxon>
        <taxon>Streptophyta</taxon>
        <taxon>Embryophyta</taxon>
        <taxon>Tracheophyta</taxon>
        <taxon>Spermatophyta</taxon>
        <taxon>Magnoliopsida</taxon>
        <taxon>eudicotyledons</taxon>
        <taxon>Gunneridae</taxon>
        <taxon>Pentapetalae</taxon>
        <taxon>rosids</taxon>
        <taxon>malvids</taxon>
        <taxon>Sapindales</taxon>
        <taxon>Meliaceae</taxon>
        <taxon>Melia</taxon>
    </lineage>
</organism>
<evidence type="ECO:0000313" key="2">
    <source>
        <dbReference type="Proteomes" id="UP001164539"/>
    </source>
</evidence>
<evidence type="ECO:0000313" key="1">
    <source>
        <dbReference type="EMBL" id="KAJ4716161.1"/>
    </source>
</evidence>
<name>A0ACC1XYE1_MELAZ</name>
<dbReference type="EMBL" id="CM051399">
    <property type="protein sequence ID" value="KAJ4716161.1"/>
    <property type="molecule type" value="Genomic_DNA"/>
</dbReference>